<evidence type="ECO:0000313" key="3">
    <source>
        <dbReference type="Proteomes" id="UP000316079"/>
    </source>
</evidence>
<dbReference type="InterPro" id="IPR036179">
    <property type="entry name" value="Ig-like_dom_sf"/>
</dbReference>
<dbReference type="PROSITE" id="PS50835">
    <property type="entry name" value="IG_LIKE"/>
    <property type="match status" value="2"/>
</dbReference>
<dbReference type="Proteomes" id="UP000316079">
    <property type="component" value="Unassembled WGS sequence"/>
</dbReference>
<keyword evidence="3" id="KW-1185">Reference proteome</keyword>
<feature type="non-terminal residue" evidence="2">
    <location>
        <position position="136"/>
    </location>
</feature>
<dbReference type="SMART" id="SM00409">
    <property type="entry name" value="IG"/>
    <property type="match status" value="1"/>
</dbReference>
<reference evidence="2 3" key="1">
    <citation type="journal article" date="2019" name="Sci. Data">
        <title>Hybrid genome assembly and annotation of Danionella translucida.</title>
        <authorList>
            <person name="Kadobianskyi M."/>
            <person name="Schulze L."/>
            <person name="Schuelke M."/>
            <person name="Judkewitz B."/>
        </authorList>
    </citation>
    <scope>NUCLEOTIDE SEQUENCE [LARGE SCALE GENOMIC DNA]</scope>
    <source>
        <strain evidence="2 3">Bolton</strain>
    </source>
</reference>
<dbReference type="Gene3D" id="2.60.40.10">
    <property type="entry name" value="Immunoglobulins"/>
    <property type="match status" value="2"/>
</dbReference>
<feature type="domain" description="Ig-like" evidence="1">
    <location>
        <begin position="61"/>
        <end position="136"/>
    </location>
</feature>
<name>A0A553RP69_9TELE</name>
<dbReference type="InterPro" id="IPR003599">
    <property type="entry name" value="Ig_sub"/>
</dbReference>
<dbReference type="Pfam" id="PF13895">
    <property type="entry name" value="Ig_2"/>
    <property type="match status" value="2"/>
</dbReference>
<evidence type="ECO:0000313" key="2">
    <source>
        <dbReference type="EMBL" id="TRZ03979.1"/>
    </source>
</evidence>
<gene>
    <name evidence="2" type="ORF">DNTS_034235</name>
</gene>
<dbReference type="CDD" id="cd00096">
    <property type="entry name" value="Ig"/>
    <property type="match status" value="1"/>
</dbReference>
<dbReference type="InterPro" id="IPR003598">
    <property type="entry name" value="Ig_sub2"/>
</dbReference>
<dbReference type="PANTHER" id="PTHR46013">
    <property type="entry name" value="VASCULAR CELL ADHESION MOLECULE 1"/>
    <property type="match status" value="1"/>
</dbReference>
<evidence type="ECO:0000259" key="1">
    <source>
        <dbReference type="PROSITE" id="PS50835"/>
    </source>
</evidence>
<dbReference type="InterPro" id="IPR007110">
    <property type="entry name" value="Ig-like_dom"/>
</dbReference>
<dbReference type="SUPFAM" id="SSF48726">
    <property type="entry name" value="Immunoglobulin"/>
    <property type="match status" value="2"/>
</dbReference>
<proteinExistence type="predicted"/>
<dbReference type="AlphaFoldDB" id="A0A553RP69"/>
<protein>
    <recommendedName>
        <fullName evidence="1">Ig-like domain-containing protein</fullName>
    </recommendedName>
</protein>
<sequence>ADSNPPAKLSWFKRQSYSGSGTFLTVPNISLDDEEAYNCKALNKQGKNYSVPVRINVIYPPRNISVSISGSGEVKEGDSVTLSCSADSNPPATITWYKRGISIAAGQSFSISKIRSADSGEYRCSVFNSQGGENSN</sequence>
<dbReference type="InterPro" id="IPR013783">
    <property type="entry name" value="Ig-like_fold"/>
</dbReference>
<feature type="non-terminal residue" evidence="2">
    <location>
        <position position="1"/>
    </location>
</feature>
<accession>A0A553RP69</accession>
<organism evidence="2 3">
    <name type="scientific">Danionella cerebrum</name>
    <dbReference type="NCBI Taxonomy" id="2873325"/>
    <lineage>
        <taxon>Eukaryota</taxon>
        <taxon>Metazoa</taxon>
        <taxon>Chordata</taxon>
        <taxon>Craniata</taxon>
        <taxon>Vertebrata</taxon>
        <taxon>Euteleostomi</taxon>
        <taxon>Actinopterygii</taxon>
        <taxon>Neopterygii</taxon>
        <taxon>Teleostei</taxon>
        <taxon>Ostariophysi</taxon>
        <taxon>Cypriniformes</taxon>
        <taxon>Danionidae</taxon>
        <taxon>Danioninae</taxon>
        <taxon>Danionella</taxon>
    </lineage>
</organism>
<dbReference type="SMART" id="SM00408">
    <property type="entry name" value="IGc2"/>
    <property type="match status" value="2"/>
</dbReference>
<dbReference type="EMBL" id="SRMA01002061">
    <property type="protein sequence ID" value="TRZ03979.1"/>
    <property type="molecule type" value="Genomic_DNA"/>
</dbReference>
<comment type="caution">
    <text evidence="2">The sequence shown here is derived from an EMBL/GenBank/DDBJ whole genome shotgun (WGS) entry which is preliminary data.</text>
</comment>
<dbReference type="PANTHER" id="PTHR46013:SF4">
    <property type="entry name" value="B-CELL RECEPTOR CD22-RELATED"/>
    <property type="match status" value="1"/>
</dbReference>
<dbReference type="OrthoDB" id="10039395at2759"/>
<dbReference type="STRING" id="623744.A0A553RP69"/>
<feature type="domain" description="Ig-like" evidence="1">
    <location>
        <begin position="1"/>
        <end position="50"/>
    </location>
</feature>